<reference evidence="2 3" key="1">
    <citation type="journal article" date="2020" name="Nature">
        <title>Six reference-quality genomes reveal evolution of bat adaptations.</title>
        <authorList>
            <person name="Jebb D."/>
            <person name="Huang Z."/>
            <person name="Pippel M."/>
            <person name="Hughes G.M."/>
            <person name="Lavrichenko K."/>
            <person name="Devanna P."/>
            <person name="Winkler S."/>
            <person name="Jermiin L.S."/>
            <person name="Skirmuntt E.C."/>
            <person name="Katzourakis A."/>
            <person name="Burkitt-Gray L."/>
            <person name="Ray D.A."/>
            <person name="Sullivan K.A.M."/>
            <person name="Roscito J.G."/>
            <person name="Kirilenko B.M."/>
            <person name="Davalos L.M."/>
            <person name="Corthals A.P."/>
            <person name="Power M.L."/>
            <person name="Jones G."/>
            <person name="Ransome R.D."/>
            <person name="Dechmann D.K.N."/>
            <person name="Locatelli A.G."/>
            <person name="Puechmaille S.J."/>
            <person name="Fedrigo O."/>
            <person name="Jarvis E.D."/>
            <person name="Hiller M."/>
            <person name="Vernes S.C."/>
            <person name="Myers E.W."/>
            <person name="Teeling E.C."/>
        </authorList>
    </citation>
    <scope>NUCLEOTIDE SEQUENCE [LARGE SCALE GENOMIC DNA]</scope>
    <source>
        <strain evidence="2">MMyoMyo1</strain>
        <tissue evidence="2">Flight muscle</tissue>
    </source>
</reference>
<proteinExistence type="predicted"/>
<dbReference type="Proteomes" id="UP000527355">
    <property type="component" value="Unassembled WGS sequence"/>
</dbReference>
<gene>
    <name evidence="2" type="ORF">mMyoMyo1_012147</name>
</gene>
<sequence>MIPVHQSQKGPRRRRPFTRSVFVSCRDLCHALWRKLADSARQHQGQGSPDQTTSPSSAWSRAVGVGCGRGSWGLEQPSLSPRQGQLEGLGHHHISVWPFLAGVMGGLPTDATHNPQGLHSHSTRNKRPFHVVLQPYSKPACDGDTLKGHLPATQNRARSLLAGQSPGQTASAAVRMGVGTILPELIPNVTQAADSSS</sequence>
<evidence type="ECO:0000256" key="1">
    <source>
        <dbReference type="SAM" id="MobiDB-lite"/>
    </source>
</evidence>
<protein>
    <submittedName>
        <fullName evidence="2">Uncharacterized protein</fullName>
    </submittedName>
</protein>
<organism evidence="2 3">
    <name type="scientific">Myotis myotis</name>
    <name type="common">Greater mouse-eared bat</name>
    <name type="synonym">Vespertilio myotis</name>
    <dbReference type="NCBI Taxonomy" id="51298"/>
    <lineage>
        <taxon>Eukaryota</taxon>
        <taxon>Metazoa</taxon>
        <taxon>Chordata</taxon>
        <taxon>Craniata</taxon>
        <taxon>Vertebrata</taxon>
        <taxon>Euteleostomi</taxon>
        <taxon>Mammalia</taxon>
        <taxon>Eutheria</taxon>
        <taxon>Laurasiatheria</taxon>
        <taxon>Chiroptera</taxon>
        <taxon>Yangochiroptera</taxon>
        <taxon>Vespertilionidae</taxon>
        <taxon>Myotis</taxon>
    </lineage>
</organism>
<feature type="region of interest" description="Disordered" evidence="1">
    <location>
        <begin position="40"/>
        <end position="61"/>
    </location>
</feature>
<evidence type="ECO:0000313" key="2">
    <source>
        <dbReference type="EMBL" id="KAF6336958.1"/>
    </source>
</evidence>
<dbReference type="AlphaFoldDB" id="A0A7J7WI95"/>
<feature type="compositionally biased region" description="Polar residues" evidence="1">
    <location>
        <begin position="42"/>
        <end position="59"/>
    </location>
</feature>
<accession>A0A7J7WI95</accession>
<dbReference type="EMBL" id="JABWUV010000008">
    <property type="protein sequence ID" value="KAF6336958.1"/>
    <property type="molecule type" value="Genomic_DNA"/>
</dbReference>
<name>A0A7J7WI95_MYOMY</name>
<keyword evidence="3" id="KW-1185">Reference proteome</keyword>
<evidence type="ECO:0000313" key="3">
    <source>
        <dbReference type="Proteomes" id="UP000527355"/>
    </source>
</evidence>
<comment type="caution">
    <text evidence="2">The sequence shown here is derived from an EMBL/GenBank/DDBJ whole genome shotgun (WGS) entry which is preliminary data.</text>
</comment>